<evidence type="ECO:0000313" key="1">
    <source>
        <dbReference type="EMBL" id="KFF12720.1"/>
    </source>
</evidence>
<dbReference type="Proteomes" id="UP000028705">
    <property type="component" value="Unassembled WGS sequence"/>
</dbReference>
<organism evidence="1 2">
    <name type="scientific">Chryseobacterium soli</name>
    <dbReference type="NCBI Taxonomy" id="445961"/>
    <lineage>
        <taxon>Bacteria</taxon>
        <taxon>Pseudomonadati</taxon>
        <taxon>Bacteroidota</taxon>
        <taxon>Flavobacteriia</taxon>
        <taxon>Flavobacteriales</taxon>
        <taxon>Weeksellaceae</taxon>
        <taxon>Chryseobacterium group</taxon>
        <taxon>Chryseobacterium</taxon>
    </lineage>
</organism>
<proteinExistence type="predicted"/>
<comment type="caution">
    <text evidence="1">The sequence shown here is derived from an EMBL/GenBank/DDBJ whole genome shotgun (WGS) entry which is preliminary data.</text>
</comment>
<evidence type="ECO:0008006" key="3">
    <source>
        <dbReference type="Google" id="ProtNLM"/>
    </source>
</evidence>
<gene>
    <name evidence="1" type="ORF">IW15_07940</name>
</gene>
<dbReference type="RefSeq" id="WP_034710410.1">
    <property type="nucleotide sequence ID" value="NZ_JPRH01000003.1"/>
</dbReference>
<dbReference type="STRING" id="445961.IW15_07940"/>
<dbReference type="EMBL" id="JPRH01000003">
    <property type="protein sequence ID" value="KFF12720.1"/>
    <property type="molecule type" value="Genomic_DNA"/>
</dbReference>
<reference evidence="1 2" key="1">
    <citation type="submission" date="2014-07" db="EMBL/GenBank/DDBJ databases">
        <title>Genome of Chryseobacterium soli DSM 19298.</title>
        <authorList>
            <person name="Stropko S.J."/>
            <person name="Pipes S.E."/>
            <person name="Newman J."/>
        </authorList>
    </citation>
    <scope>NUCLEOTIDE SEQUENCE [LARGE SCALE GENOMIC DNA]</scope>
    <source>
        <strain evidence="1 2">DSM 19298</strain>
    </source>
</reference>
<name>A0A086A7Q6_9FLAO</name>
<dbReference type="eggNOG" id="ENOG5033A7Z">
    <property type="taxonomic scope" value="Bacteria"/>
</dbReference>
<keyword evidence="2" id="KW-1185">Reference proteome</keyword>
<dbReference type="AlphaFoldDB" id="A0A086A7Q6"/>
<protein>
    <recommendedName>
        <fullName evidence="3">Lipoprotein</fullName>
    </recommendedName>
</protein>
<dbReference type="PROSITE" id="PS51257">
    <property type="entry name" value="PROKAR_LIPOPROTEIN"/>
    <property type="match status" value="1"/>
</dbReference>
<accession>A0A086A7Q6</accession>
<dbReference type="OrthoDB" id="769814at2"/>
<sequence>MKINSYVQIRLYMLLCGLYFLFSSCSEPIPASKVTDISDIKAVIDIYQTLTDENDNSISVSLYDRKGKMFDNDSVNITVNGKKIEYKIVQGLYYTKTYLYHTEKIAPENNQYEFQIQLANGKKFFLGSVPSLKLSSARNIIYKEEVPLSQDFSIHWSGLQDVNVLYLSKTVKVNTKEKSNVETFMEQPADTLKIGPAGTYTLKKEKFSKPGETLDILAFQFTAEKTGTVNPKLLKGSTANINGYHDEHATFK</sequence>
<evidence type="ECO:0000313" key="2">
    <source>
        <dbReference type="Proteomes" id="UP000028705"/>
    </source>
</evidence>